<sequence length="331" mass="36124">MAETNQALIQEFHSHFQTMRSELTTRLEALKSGGATPDGLESLSLDVAKLRKELTDGTDFLPSYDQRQCELRLKNIEDTLENLRASSAPKPKFSFKRKVNKPAVSPSAAASVFESTPSAGISHLNTFPSSSLNLVGRSHIFLTWSSLPVRTSSASDLSIADLDYCVVNLLPSESAGQVDAKSFSITALHVRNISNSIVILPEIEGSALLHDLTRCVIVLGCHQYRMHTSSNVDVYLHVPSDPIIEHCTGIRFTGYPRSLHAAAYSPGSRIEPVPASNHLSVKDFSHIRASPSPNWSLLPEEKLIAEPDWPGSSKQDGANMDSVLDKLLPVT</sequence>
<keyword evidence="8" id="KW-1185">Reference proteome</keyword>
<gene>
    <name evidence="7" type="ORF">SCP_0505140</name>
</gene>
<evidence type="ECO:0000256" key="5">
    <source>
        <dbReference type="ARBA" id="ARBA00026055"/>
    </source>
</evidence>
<dbReference type="Pfam" id="PF07986">
    <property type="entry name" value="TBCC"/>
    <property type="match status" value="1"/>
</dbReference>
<dbReference type="InterPro" id="IPR012945">
    <property type="entry name" value="Tubulin-bd_cofactor_C_dom"/>
</dbReference>
<dbReference type="GO" id="GO:0007021">
    <property type="term" value="P:tubulin complex assembly"/>
    <property type="evidence" value="ECO:0007669"/>
    <property type="project" value="TreeGrafter"/>
</dbReference>
<dbReference type="GO" id="GO:0015631">
    <property type="term" value="F:tubulin binding"/>
    <property type="evidence" value="ECO:0007669"/>
    <property type="project" value="InterPro"/>
</dbReference>
<keyword evidence="4" id="KW-0007">Acetylation</keyword>
<dbReference type="STRING" id="139825.A0A401GMM4"/>
<dbReference type="Gene3D" id="2.160.20.70">
    <property type="match status" value="1"/>
</dbReference>
<dbReference type="GO" id="GO:0005737">
    <property type="term" value="C:cytoplasm"/>
    <property type="evidence" value="ECO:0007669"/>
    <property type="project" value="UniProtKB-SubCell"/>
</dbReference>
<comment type="caution">
    <text evidence="7">The sequence shown here is derived from an EMBL/GenBank/DDBJ whole genome shotgun (WGS) entry which is preliminary data.</text>
</comment>
<feature type="domain" description="C-CAP/cofactor C-like" evidence="6">
    <location>
        <begin position="148"/>
        <end position="286"/>
    </location>
</feature>
<comment type="similarity">
    <text evidence="2">Belongs to the TBCC family.</text>
</comment>
<dbReference type="InterPro" id="IPR027684">
    <property type="entry name" value="TBCC"/>
</dbReference>
<evidence type="ECO:0000256" key="2">
    <source>
        <dbReference type="ARBA" id="ARBA00008848"/>
    </source>
</evidence>
<dbReference type="PANTHER" id="PTHR15139">
    <property type="entry name" value="TUBULIN FOLDING COFACTOR C"/>
    <property type="match status" value="1"/>
</dbReference>
<dbReference type="InterPro" id="IPR017901">
    <property type="entry name" value="C-CAP_CF_C-like"/>
</dbReference>
<dbReference type="PANTHER" id="PTHR15139:SF0">
    <property type="entry name" value="TUBULIN-SPECIFIC CHAPERONE C"/>
    <property type="match status" value="1"/>
</dbReference>
<dbReference type="PROSITE" id="PS51329">
    <property type="entry name" value="C_CAP_COFACTOR_C"/>
    <property type="match status" value="1"/>
</dbReference>
<dbReference type="GeneID" id="38780382"/>
<dbReference type="RefSeq" id="XP_027614378.1">
    <property type="nucleotide sequence ID" value="XM_027758577.1"/>
</dbReference>
<dbReference type="OrthoDB" id="194775at2759"/>
<comment type="subcellular location">
    <subcellularLocation>
        <location evidence="1">Cytoplasm</location>
    </subcellularLocation>
</comment>
<keyword evidence="3" id="KW-0963">Cytoplasm</keyword>
<evidence type="ECO:0000313" key="8">
    <source>
        <dbReference type="Proteomes" id="UP000287166"/>
    </source>
</evidence>
<evidence type="ECO:0000256" key="3">
    <source>
        <dbReference type="ARBA" id="ARBA00022490"/>
    </source>
</evidence>
<reference evidence="7 8" key="1">
    <citation type="journal article" date="2018" name="Sci. Rep.">
        <title>Genome sequence of the cauliflower mushroom Sparassis crispa (Hanabiratake) and its association with beneficial usage.</title>
        <authorList>
            <person name="Kiyama R."/>
            <person name="Furutani Y."/>
            <person name="Kawaguchi K."/>
            <person name="Nakanishi T."/>
        </authorList>
    </citation>
    <scope>NUCLEOTIDE SEQUENCE [LARGE SCALE GENOMIC DNA]</scope>
</reference>
<evidence type="ECO:0000256" key="4">
    <source>
        <dbReference type="ARBA" id="ARBA00022990"/>
    </source>
</evidence>
<dbReference type="AlphaFoldDB" id="A0A401GMM4"/>
<dbReference type="InterPro" id="IPR016098">
    <property type="entry name" value="CAP/MinC_C"/>
</dbReference>
<dbReference type="InterPro" id="IPR031925">
    <property type="entry name" value="TBCC_N"/>
</dbReference>
<protein>
    <submittedName>
        <fullName evidence="7">TBCC-domain-containing protein</fullName>
    </submittedName>
</protein>
<organism evidence="7 8">
    <name type="scientific">Sparassis crispa</name>
    <dbReference type="NCBI Taxonomy" id="139825"/>
    <lineage>
        <taxon>Eukaryota</taxon>
        <taxon>Fungi</taxon>
        <taxon>Dikarya</taxon>
        <taxon>Basidiomycota</taxon>
        <taxon>Agaricomycotina</taxon>
        <taxon>Agaricomycetes</taxon>
        <taxon>Polyporales</taxon>
        <taxon>Sparassidaceae</taxon>
        <taxon>Sparassis</taxon>
    </lineage>
</organism>
<accession>A0A401GMM4</accession>
<dbReference type="Proteomes" id="UP000287166">
    <property type="component" value="Unassembled WGS sequence"/>
</dbReference>
<dbReference type="Pfam" id="PF16752">
    <property type="entry name" value="TBCC_N"/>
    <property type="match status" value="1"/>
</dbReference>
<dbReference type="InParanoid" id="A0A401GMM4"/>
<dbReference type="Gene3D" id="1.20.58.1250">
    <property type="entry name" value="Tubulin Binding Cofactor C, N-terminal domain"/>
    <property type="match status" value="1"/>
</dbReference>
<name>A0A401GMM4_9APHY</name>
<evidence type="ECO:0000313" key="7">
    <source>
        <dbReference type="EMBL" id="GBE83465.1"/>
    </source>
</evidence>
<dbReference type="FunCoup" id="A0A401GMM4">
    <property type="interactions" value="297"/>
</dbReference>
<dbReference type="InterPro" id="IPR038397">
    <property type="entry name" value="TBCC_N_sf"/>
</dbReference>
<dbReference type="EMBL" id="BFAD01000005">
    <property type="protein sequence ID" value="GBE83465.1"/>
    <property type="molecule type" value="Genomic_DNA"/>
</dbReference>
<comment type="subunit">
    <text evidence="5">Supercomplex made of cofactors A to E. Cofactors A and D function by capturing and stabilizing tubulin in a quasi-native conformation. Cofactor E binds to the cofactor D-tubulin complex; interaction with cofactor C then causes the release of tubulin polypeptides that are committed to the native state.</text>
</comment>
<evidence type="ECO:0000259" key="6">
    <source>
        <dbReference type="PROSITE" id="PS51329"/>
    </source>
</evidence>
<dbReference type="GO" id="GO:0007023">
    <property type="term" value="P:post-chaperonin tubulin folding pathway"/>
    <property type="evidence" value="ECO:0007669"/>
    <property type="project" value="InterPro"/>
</dbReference>
<evidence type="ECO:0000256" key="1">
    <source>
        <dbReference type="ARBA" id="ARBA00004496"/>
    </source>
</evidence>
<proteinExistence type="inferred from homology"/>